<dbReference type="Proteomes" id="UP001203338">
    <property type="component" value="Unassembled WGS sequence"/>
</dbReference>
<comment type="caution">
    <text evidence="1">The sequence shown here is derived from an EMBL/GenBank/DDBJ whole genome shotgun (WGS) entry which is preliminary data.</text>
</comment>
<gene>
    <name evidence="1" type="ORF">M3P05_05455</name>
</gene>
<name>A0ABT0PF43_9GAMM</name>
<reference evidence="1 2" key="1">
    <citation type="submission" date="2022-05" db="EMBL/GenBank/DDBJ databases">
        <authorList>
            <person name="Park J.-S."/>
        </authorList>
    </citation>
    <scope>NUCLEOTIDE SEQUENCE [LARGE SCALE GENOMIC DNA]</scope>
    <source>
        <strain evidence="1 2">2012CJ34-2</strain>
    </source>
</reference>
<protein>
    <submittedName>
        <fullName evidence="1">Uncharacterized protein</fullName>
    </submittedName>
</protein>
<dbReference type="EMBL" id="JAMFLX010000005">
    <property type="protein sequence ID" value="MCL6269392.1"/>
    <property type="molecule type" value="Genomic_DNA"/>
</dbReference>
<sequence length="369" mass="41618">MDLPYFQRFQTWLNKSLQDTGEKLAIGESENGEFRFHTPTQAFGHNIERLRGHLRTFIQTLPHVSGSRLASHSINPASVDDMQTLVRDIEDDPAYIVACLDQDLKSVDPLILQNQHDPAALEAIKAQVEEFTRPCIEAGKRTFAVIHLQALLSRINKLGSEFQDSATFMQAAEMIAEQIHSAAQPKEDIDYTALRSFSTGGVPPFFMELQPDPDSTGCGTYAANAFFGGSALNHPANSDPIADADLLKRMRTACHHAPIDQPMPKPGDIELYHDHYSDKLLSQLNEIKADRFILMSGLNSHYVTFRRDRTGQWYRIDSRQYRDQEPIDPASYLNRLYQGQNMDFLSETDRHISIISLKGENLSVAILTQ</sequence>
<organism evidence="1 2">
    <name type="scientific">Parendozoicomonas callyspongiae</name>
    <dbReference type="NCBI Taxonomy" id="2942213"/>
    <lineage>
        <taxon>Bacteria</taxon>
        <taxon>Pseudomonadati</taxon>
        <taxon>Pseudomonadota</taxon>
        <taxon>Gammaproteobacteria</taxon>
        <taxon>Oceanospirillales</taxon>
        <taxon>Endozoicomonadaceae</taxon>
        <taxon>Parendozoicomonas</taxon>
    </lineage>
</organism>
<evidence type="ECO:0000313" key="2">
    <source>
        <dbReference type="Proteomes" id="UP001203338"/>
    </source>
</evidence>
<evidence type="ECO:0000313" key="1">
    <source>
        <dbReference type="EMBL" id="MCL6269392.1"/>
    </source>
</evidence>
<accession>A0ABT0PF43</accession>
<keyword evidence="2" id="KW-1185">Reference proteome</keyword>
<dbReference type="RefSeq" id="WP_249698395.1">
    <property type="nucleotide sequence ID" value="NZ_JAMFLX010000005.1"/>
</dbReference>
<proteinExistence type="predicted"/>